<dbReference type="VEuPathDB" id="FungiDB:VP01_453g15"/>
<dbReference type="AlphaFoldDB" id="A0A0L6UNV0"/>
<dbReference type="OrthoDB" id="10051290at2759"/>
<name>A0A0L6UNV0_9BASI</name>
<sequence length="116" mass="13354">MVSSIATSIEKMRLAISASGKIMFHILCCIFFSDPKYLWSNESSFPYSRKTLKVIEILKIDHNICNDTLLVMASHIHCLCQALDLRVFENIFNKIMGTFLQKRLQTIWLAALQEVN</sequence>
<gene>
    <name evidence="1" type="ORF">VP01_453g15</name>
</gene>
<reference evidence="1 2" key="1">
    <citation type="submission" date="2015-08" db="EMBL/GenBank/DDBJ databases">
        <title>Next Generation Sequencing and Analysis of the Genome of Puccinia sorghi L Schw, the Causal Agent of Maize Common Rust.</title>
        <authorList>
            <person name="Rochi L."/>
            <person name="Burguener G."/>
            <person name="Darino M."/>
            <person name="Turjanski A."/>
            <person name="Kreff E."/>
            <person name="Dieguez M.J."/>
            <person name="Sacco F."/>
        </authorList>
    </citation>
    <scope>NUCLEOTIDE SEQUENCE [LARGE SCALE GENOMIC DNA]</scope>
    <source>
        <strain evidence="1 2">RO10H11247</strain>
    </source>
</reference>
<dbReference type="Proteomes" id="UP000037035">
    <property type="component" value="Unassembled WGS sequence"/>
</dbReference>
<dbReference type="GO" id="GO:0016829">
    <property type="term" value="F:lyase activity"/>
    <property type="evidence" value="ECO:0007669"/>
    <property type="project" value="UniProtKB-KW"/>
</dbReference>
<dbReference type="EMBL" id="LAVV01009657">
    <property type="protein sequence ID" value="KNZ50223.1"/>
    <property type="molecule type" value="Genomic_DNA"/>
</dbReference>
<accession>A0A0L6UNV0</accession>
<proteinExistence type="predicted"/>
<comment type="caution">
    <text evidence="1">The sequence shown here is derived from an EMBL/GenBank/DDBJ whole genome shotgun (WGS) entry which is preliminary data.</text>
</comment>
<keyword evidence="1" id="KW-0456">Lyase</keyword>
<evidence type="ECO:0000313" key="1">
    <source>
        <dbReference type="EMBL" id="KNZ50223.1"/>
    </source>
</evidence>
<protein>
    <submittedName>
        <fullName evidence="1">Phenylalanine ammonia-lyase</fullName>
    </submittedName>
</protein>
<organism evidence="1 2">
    <name type="scientific">Puccinia sorghi</name>
    <dbReference type="NCBI Taxonomy" id="27349"/>
    <lineage>
        <taxon>Eukaryota</taxon>
        <taxon>Fungi</taxon>
        <taxon>Dikarya</taxon>
        <taxon>Basidiomycota</taxon>
        <taxon>Pucciniomycotina</taxon>
        <taxon>Pucciniomycetes</taxon>
        <taxon>Pucciniales</taxon>
        <taxon>Pucciniaceae</taxon>
        <taxon>Puccinia</taxon>
    </lineage>
</organism>
<keyword evidence="2" id="KW-1185">Reference proteome</keyword>
<evidence type="ECO:0000313" key="2">
    <source>
        <dbReference type="Proteomes" id="UP000037035"/>
    </source>
</evidence>